<dbReference type="GO" id="GO:0033993">
    <property type="term" value="P:response to lipid"/>
    <property type="evidence" value="ECO:0007669"/>
    <property type="project" value="UniProtKB-ARBA"/>
</dbReference>
<dbReference type="GO" id="GO:0006355">
    <property type="term" value="P:regulation of DNA-templated transcription"/>
    <property type="evidence" value="ECO:0007669"/>
    <property type="project" value="UniProtKB-ARBA"/>
</dbReference>
<evidence type="ECO:0000256" key="5">
    <source>
        <dbReference type="ARBA" id="ARBA00023163"/>
    </source>
</evidence>
<dbReference type="AlphaFoldDB" id="A0A9N9YI52"/>
<dbReference type="InterPro" id="IPR009057">
    <property type="entry name" value="Homeodomain-like_sf"/>
</dbReference>
<dbReference type="GO" id="GO:0005634">
    <property type="term" value="C:nucleus"/>
    <property type="evidence" value="ECO:0007669"/>
    <property type="project" value="UniProtKB-SubCell"/>
</dbReference>
<dbReference type="InterPro" id="IPR017930">
    <property type="entry name" value="Myb_dom"/>
</dbReference>
<keyword evidence="3" id="KW-0805">Transcription regulation</keyword>
<dbReference type="PROSITE" id="PS51294">
    <property type="entry name" value="HTH_MYB"/>
    <property type="match status" value="2"/>
</dbReference>
<dbReference type="GO" id="GO:0050891">
    <property type="term" value="P:multicellular organismal-level water homeostasis"/>
    <property type="evidence" value="ECO:0007669"/>
    <property type="project" value="UniProtKB-ARBA"/>
</dbReference>
<dbReference type="PANTHER" id="PTHR47995">
    <property type="entry name" value="TRANSCRIPTION FACTOR MYB33-RELATED"/>
    <property type="match status" value="1"/>
</dbReference>
<accession>A0A9N9YI52</accession>
<evidence type="ECO:0000256" key="6">
    <source>
        <dbReference type="ARBA" id="ARBA00023242"/>
    </source>
</evidence>
<proteinExistence type="predicted"/>
<dbReference type="PROSITE" id="PS50090">
    <property type="entry name" value="MYB_LIKE"/>
    <property type="match status" value="2"/>
</dbReference>
<dbReference type="OrthoDB" id="2143914at2759"/>
<feature type="domain" description="Myb-like" evidence="8">
    <location>
        <begin position="4"/>
        <end position="55"/>
    </location>
</feature>
<keyword evidence="2" id="KW-0677">Repeat</keyword>
<sequence>MAATASHRRGPWSSQEDHVLMALVKTHGALNWVQISQTLGSRTPKQCRERYHQNLKPSLNHDPITPAEGAKIEELVTAHGKRWAEIARHLNGRSDNAVKNWWNGNQNRRKRLDRRHSEMSKAPHGSGVHPQGDCRHSQGDGHHHPQADCQYHTRGDSPHQLQRDAYHHPQAADRYPPRGASVDSPSPRGYMSTTSLSRPSLPLPPLTTYPTGPGSSRAFSHSHDHMHGADLPLPSPCSSESADSEFGSNYTTSPVRTSFSPPQPVELPPLNSMPQHHAMNSHPLPRLSSIAAQATGAFQQGPLPSYAGELSPKQTLPPPQFVPHRQPPLPVPTALQCRPGPPALHHERLPLRCNLPTAPNSPESYMLPKPQPSKDSRMNVATLLTPTQRQSQH</sequence>
<keyword evidence="5" id="KW-0804">Transcription</keyword>
<evidence type="ECO:0000256" key="3">
    <source>
        <dbReference type="ARBA" id="ARBA00023015"/>
    </source>
</evidence>
<evidence type="ECO:0000256" key="7">
    <source>
        <dbReference type="SAM" id="MobiDB-lite"/>
    </source>
</evidence>
<dbReference type="Gene3D" id="1.10.10.60">
    <property type="entry name" value="Homeodomain-like"/>
    <property type="match status" value="2"/>
</dbReference>
<dbReference type="Pfam" id="PF13921">
    <property type="entry name" value="Myb_DNA-bind_6"/>
    <property type="match status" value="1"/>
</dbReference>
<dbReference type="FunFam" id="1.10.10.60:FF:000355">
    <property type="entry name" value="Transcription factor MYB124"/>
    <property type="match status" value="1"/>
</dbReference>
<evidence type="ECO:0000256" key="4">
    <source>
        <dbReference type="ARBA" id="ARBA00023125"/>
    </source>
</evidence>
<feature type="compositionally biased region" description="Pro residues" evidence="7">
    <location>
        <begin position="315"/>
        <end position="331"/>
    </location>
</feature>
<gene>
    <name evidence="10" type="ORF">CRHIZ90672A_00006647</name>
</gene>
<evidence type="ECO:0000259" key="9">
    <source>
        <dbReference type="PROSITE" id="PS51294"/>
    </source>
</evidence>
<evidence type="ECO:0000313" key="11">
    <source>
        <dbReference type="Proteomes" id="UP000696573"/>
    </source>
</evidence>
<dbReference type="SUPFAM" id="SSF46689">
    <property type="entry name" value="Homeodomain-like"/>
    <property type="match status" value="1"/>
</dbReference>
<dbReference type="CDD" id="cd00167">
    <property type="entry name" value="SANT"/>
    <property type="match status" value="2"/>
</dbReference>
<comment type="caution">
    <text evidence="10">The sequence shown here is derived from an EMBL/GenBank/DDBJ whole genome shotgun (WGS) entry which is preliminary data.</text>
</comment>
<feature type="domain" description="Myb-like" evidence="8">
    <location>
        <begin position="56"/>
        <end position="103"/>
    </location>
</feature>
<dbReference type="EMBL" id="CABFNQ020000532">
    <property type="protein sequence ID" value="CAH0018261.1"/>
    <property type="molecule type" value="Genomic_DNA"/>
</dbReference>
<keyword evidence="4" id="KW-0238">DNA-binding</keyword>
<dbReference type="Proteomes" id="UP000696573">
    <property type="component" value="Unassembled WGS sequence"/>
</dbReference>
<evidence type="ECO:0000259" key="8">
    <source>
        <dbReference type="PROSITE" id="PS50090"/>
    </source>
</evidence>
<keyword evidence="6" id="KW-0539">Nucleus</keyword>
<protein>
    <submittedName>
        <fullName evidence="10">Uncharacterized protein</fullName>
    </submittedName>
</protein>
<dbReference type="GO" id="GO:1902806">
    <property type="term" value="P:regulation of cell cycle G1/S phase transition"/>
    <property type="evidence" value="ECO:0007669"/>
    <property type="project" value="UniProtKB-ARBA"/>
</dbReference>
<evidence type="ECO:0000256" key="2">
    <source>
        <dbReference type="ARBA" id="ARBA00022737"/>
    </source>
</evidence>
<reference evidence="10" key="1">
    <citation type="submission" date="2021-10" db="EMBL/GenBank/DDBJ databases">
        <authorList>
            <person name="Piombo E."/>
        </authorList>
    </citation>
    <scope>NUCLEOTIDE SEQUENCE</scope>
</reference>
<comment type="subcellular location">
    <subcellularLocation>
        <location evidence="1">Nucleus</location>
    </subcellularLocation>
</comment>
<dbReference type="InterPro" id="IPR001005">
    <property type="entry name" value="SANT/Myb"/>
</dbReference>
<feature type="compositionally biased region" description="Polar residues" evidence="7">
    <location>
        <begin position="382"/>
        <end position="393"/>
    </location>
</feature>
<dbReference type="SMART" id="SM00717">
    <property type="entry name" value="SANT"/>
    <property type="match status" value="2"/>
</dbReference>
<dbReference type="GO" id="GO:0032875">
    <property type="term" value="P:regulation of DNA endoreduplication"/>
    <property type="evidence" value="ECO:0007669"/>
    <property type="project" value="UniProtKB-ARBA"/>
</dbReference>
<feature type="compositionally biased region" description="Polar residues" evidence="7">
    <location>
        <begin position="236"/>
        <end position="260"/>
    </location>
</feature>
<feature type="region of interest" description="Disordered" evidence="7">
    <location>
        <begin position="96"/>
        <end position="282"/>
    </location>
</feature>
<name>A0A9N9YI52_9HYPO</name>
<dbReference type="GO" id="GO:1901002">
    <property type="term" value="P:positive regulation of response to salt stress"/>
    <property type="evidence" value="ECO:0007669"/>
    <property type="project" value="UniProtKB-ARBA"/>
</dbReference>
<feature type="domain" description="HTH myb-type" evidence="9">
    <location>
        <begin position="4"/>
        <end position="59"/>
    </location>
</feature>
<keyword evidence="11" id="KW-1185">Reference proteome</keyword>
<evidence type="ECO:0000256" key="1">
    <source>
        <dbReference type="ARBA" id="ARBA00004123"/>
    </source>
</evidence>
<organism evidence="10 11">
    <name type="scientific">Clonostachys rhizophaga</name>
    <dbReference type="NCBI Taxonomy" id="160324"/>
    <lineage>
        <taxon>Eukaryota</taxon>
        <taxon>Fungi</taxon>
        <taxon>Dikarya</taxon>
        <taxon>Ascomycota</taxon>
        <taxon>Pezizomycotina</taxon>
        <taxon>Sordariomycetes</taxon>
        <taxon>Hypocreomycetidae</taxon>
        <taxon>Hypocreales</taxon>
        <taxon>Bionectriaceae</taxon>
        <taxon>Clonostachys</taxon>
    </lineage>
</organism>
<feature type="region of interest" description="Disordered" evidence="7">
    <location>
        <begin position="299"/>
        <end position="393"/>
    </location>
</feature>
<feature type="domain" description="HTH myb-type" evidence="9">
    <location>
        <begin position="60"/>
        <end position="110"/>
    </location>
</feature>
<evidence type="ECO:0000313" key="10">
    <source>
        <dbReference type="EMBL" id="CAH0018261.1"/>
    </source>
</evidence>
<dbReference type="PANTHER" id="PTHR47995:SF18">
    <property type="entry name" value="TRANSCRIPTION FACTOR MYB65"/>
    <property type="match status" value="1"/>
</dbReference>
<dbReference type="GO" id="GO:1902584">
    <property type="term" value="P:positive regulation of response to water deprivation"/>
    <property type="evidence" value="ECO:0007669"/>
    <property type="project" value="UniProtKB-ARBA"/>
</dbReference>
<feature type="compositionally biased region" description="Basic and acidic residues" evidence="7">
    <location>
        <begin position="132"/>
        <end position="171"/>
    </location>
</feature>
<dbReference type="GO" id="GO:0043565">
    <property type="term" value="F:sequence-specific DNA binding"/>
    <property type="evidence" value="ECO:0007669"/>
    <property type="project" value="UniProtKB-ARBA"/>
</dbReference>
<dbReference type="GO" id="GO:2000037">
    <property type="term" value="P:regulation of stomatal complex patterning"/>
    <property type="evidence" value="ECO:0007669"/>
    <property type="project" value="UniProtKB-ARBA"/>
</dbReference>